<evidence type="ECO:0000256" key="3">
    <source>
        <dbReference type="ARBA" id="ARBA00022516"/>
    </source>
</evidence>
<keyword evidence="4 11" id="KW-0808">Transferase</keyword>
<keyword evidence="10 11" id="KW-0275">Fatty acid biosynthesis</keyword>
<comment type="caution">
    <text evidence="11">Lacks conserved residue(s) required for the propagation of feature annotation.</text>
</comment>
<dbReference type="PANTHER" id="PTHR11157">
    <property type="entry name" value="FATTY ACID ACYL TRANSFERASE-RELATED"/>
    <property type="match status" value="1"/>
</dbReference>
<dbReference type="Proteomes" id="UP000887574">
    <property type="component" value="Unplaced"/>
</dbReference>
<keyword evidence="7 11" id="KW-1133">Transmembrane helix</keyword>
<dbReference type="GO" id="GO:0019367">
    <property type="term" value="P:fatty acid elongation, saturated fatty acid"/>
    <property type="evidence" value="ECO:0007669"/>
    <property type="project" value="TreeGrafter"/>
</dbReference>
<evidence type="ECO:0000256" key="2">
    <source>
        <dbReference type="ARBA" id="ARBA00005194"/>
    </source>
</evidence>
<feature type="transmembrane region" description="Helical" evidence="11">
    <location>
        <begin position="184"/>
        <end position="206"/>
    </location>
</feature>
<keyword evidence="8 11" id="KW-0443">Lipid metabolism</keyword>
<keyword evidence="9 11" id="KW-0472">Membrane</keyword>
<evidence type="ECO:0000256" key="5">
    <source>
        <dbReference type="ARBA" id="ARBA00022692"/>
    </source>
</evidence>
<evidence type="ECO:0000259" key="13">
    <source>
        <dbReference type="PROSITE" id="PS50053"/>
    </source>
</evidence>
<dbReference type="InterPro" id="IPR000626">
    <property type="entry name" value="Ubiquitin-like_dom"/>
</dbReference>
<dbReference type="InterPro" id="IPR002076">
    <property type="entry name" value="ELO_fam"/>
</dbReference>
<evidence type="ECO:0000313" key="15">
    <source>
        <dbReference type="WBParaSite" id="jg2969"/>
    </source>
</evidence>
<keyword evidence="3 11" id="KW-0444">Lipid biosynthesis</keyword>
<evidence type="ECO:0000256" key="8">
    <source>
        <dbReference type="ARBA" id="ARBA00023098"/>
    </source>
</evidence>
<evidence type="ECO:0000256" key="10">
    <source>
        <dbReference type="ARBA" id="ARBA00023160"/>
    </source>
</evidence>
<evidence type="ECO:0000256" key="6">
    <source>
        <dbReference type="ARBA" id="ARBA00022832"/>
    </source>
</evidence>
<dbReference type="InterPro" id="IPR001715">
    <property type="entry name" value="CH_dom"/>
</dbReference>
<dbReference type="InterPro" id="IPR030457">
    <property type="entry name" value="ELO_CS"/>
</dbReference>
<sequence length="647" mass="73921">MLDSFNEFTIYRGNSTKTLHSEYVYRYSLPFESVGDKVWWTLLFQNYWQHSITISIVYYILIRVLQWFHADRKPFDLRQPLFLWNGALAVFSILGFFRFSEDLRTIGGTVDCPIPYAIPAIQIVKKPLIFLHYYHHAAVLVYTVHSGAEHTAPGQAFITMNYLAHSVMYTYYTITAYGKRPPKWVSMMVTSVQTTQMFAGVAVSAFVYKWKVYDNYRCQQSMANLYLAFVIYITFAVLFVQFFANAYLKNKKHAKSLEESSNKRFIFSLAQVDADCCNRRGASTECCGKGPCNVFCCNCQKQKTKLCNECCERGEMYYCGWTRPCCKWDPKHGKVCCLTKLESFLAILPGQSTLEDGLGQNTAAMLFQKVDTNGDQKLAKKRLKHIWSKQFCPMRAISPCNDRQTVDWIHQQNPEAAQTANLHILKWLNTFYKESIDKVPENRLVPAAAFLDALSDGVLLARLANGLSPGCVECIYIKNVHKKQVYKDANIEGFIDFAKNVAKLADGCVFLAEDLQNKYLDSYKAVFYTLYKLGIQAQQKFGKPGLNLELIAKDASTAFQKNLEETMKVKANQSEPVNIQSHKTGTFEIFLITTDGRRIMLFVHPNDSVQSLKAAAQEKIGYAPEEQRIIYAGNLWVETNSDTVNFR</sequence>
<dbReference type="GO" id="GO:0034625">
    <property type="term" value="P:fatty acid elongation, monounsaturated fatty acid"/>
    <property type="evidence" value="ECO:0007669"/>
    <property type="project" value="TreeGrafter"/>
</dbReference>
<dbReference type="AlphaFoldDB" id="A0A915E7T1"/>
<reference evidence="15" key="1">
    <citation type="submission" date="2022-11" db="UniProtKB">
        <authorList>
            <consortium name="WormBaseParasite"/>
        </authorList>
    </citation>
    <scope>IDENTIFICATION</scope>
</reference>
<comment type="similarity">
    <text evidence="11">Belongs to the ELO family.</text>
</comment>
<evidence type="ECO:0000256" key="11">
    <source>
        <dbReference type="RuleBase" id="RU361115"/>
    </source>
</evidence>
<dbReference type="GO" id="GO:0034626">
    <property type="term" value="P:fatty acid elongation, polyunsaturated fatty acid"/>
    <property type="evidence" value="ECO:0007669"/>
    <property type="project" value="TreeGrafter"/>
</dbReference>
<feature type="transmembrane region" description="Helical" evidence="11">
    <location>
        <begin position="47"/>
        <end position="69"/>
    </location>
</feature>
<dbReference type="Pfam" id="PF00240">
    <property type="entry name" value="ubiquitin"/>
    <property type="match status" value="1"/>
</dbReference>
<dbReference type="PANTHER" id="PTHR11157:SF156">
    <property type="entry name" value="FATTY ACID ELONGATION PROTEIN 4-RELATED"/>
    <property type="match status" value="1"/>
</dbReference>
<dbReference type="PROSITE" id="PS50053">
    <property type="entry name" value="UBIQUITIN_2"/>
    <property type="match status" value="1"/>
</dbReference>
<evidence type="ECO:0000256" key="9">
    <source>
        <dbReference type="ARBA" id="ARBA00023136"/>
    </source>
</evidence>
<dbReference type="Pfam" id="PF01151">
    <property type="entry name" value="ELO"/>
    <property type="match status" value="2"/>
</dbReference>
<dbReference type="GO" id="GO:0030148">
    <property type="term" value="P:sphingolipid biosynthetic process"/>
    <property type="evidence" value="ECO:0007669"/>
    <property type="project" value="TreeGrafter"/>
</dbReference>
<dbReference type="GO" id="GO:0009922">
    <property type="term" value="F:fatty acid elongase activity"/>
    <property type="evidence" value="ECO:0007669"/>
    <property type="project" value="UniProtKB-EC"/>
</dbReference>
<comment type="subcellular location">
    <subcellularLocation>
        <location evidence="1">Membrane</location>
        <topology evidence="1">Multi-pass membrane protein</topology>
    </subcellularLocation>
</comment>
<comment type="pathway">
    <text evidence="2">Lipid metabolism; fatty acid biosynthesis.</text>
</comment>
<feature type="transmembrane region" description="Helical" evidence="11">
    <location>
        <begin position="81"/>
        <end position="99"/>
    </location>
</feature>
<accession>A0A915E7T1</accession>
<dbReference type="PROSITE" id="PS50021">
    <property type="entry name" value="CH"/>
    <property type="match status" value="1"/>
</dbReference>
<keyword evidence="5 11" id="KW-0812">Transmembrane</keyword>
<organism evidence="14 15">
    <name type="scientific">Ditylenchus dipsaci</name>
    <dbReference type="NCBI Taxonomy" id="166011"/>
    <lineage>
        <taxon>Eukaryota</taxon>
        <taxon>Metazoa</taxon>
        <taxon>Ecdysozoa</taxon>
        <taxon>Nematoda</taxon>
        <taxon>Chromadorea</taxon>
        <taxon>Rhabditida</taxon>
        <taxon>Tylenchina</taxon>
        <taxon>Tylenchomorpha</taxon>
        <taxon>Sphaerularioidea</taxon>
        <taxon>Anguinidae</taxon>
        <taxon>Anguininae</taxon>
        <taxon>Ditylenchus</taxon>
    </lineage>
</organism>
<dbReference type="CDD" id="cd00014">
    <property type="entry name" value="CH_SF"/>
    <property type="match status" value="1"/>
</dbReference>
<name>A0A915E7T1_9BILA</name>
<feature type="transmembrane region" description="Helical" evidence="11">
    <location>
        <begin position="226"/>
        <end position="248"/>
    </location>
</feature>
<keyword evidence="6 11" id="KW-0276">Fatty acid metabolism</keyword>
<dbReference type="InterPro" id="IPR036872">
    <property type="entry name" value="CH_dom_sf"/>
</dbReference>
<feature type="domain" description="Ubiquitin-like" evidence="13">
    <location>
        <begin position="587"/>
        <end position="633"/>
    </location>
</feature>
<dbReference type="GO" id="GO:0005789">
    <property type="term" value="C:endoplasmic reticulum membrane"/>
    <property type="evidence" value="ECO:0007669"/>
    <property type="project" value="TreeGrafter"/>
</dbReference>
<feature type="domain" description="Calponin-homology (CH)" evidence="12">
    <location>
        <begin position="418"/>
        <end position="535"/>
    </location>
</feature>
<evidence type="ECO:0000313" key="14">
    <source>
        <dbReference type="Proteomes" id="UP000887574"/>
    </source>
</evidence>
<dbReference type="GO" id="GO:0042761">
    <property type="term" value="P:very long-chain fatty acid biosynthetic process"/>
    <property type="evidence" value="ECO:0007669"/>
    <property type="project" value="TreeGrafter"/>
</dbReference>
<proteinExistence type="inferred from homology"/>
<evidence type="ECO:0000259" key="12">
    <source>
        <dbReference type="PROSITE" id="PS50021"/>
    </source>
</evidence>
<dbReference type="Gene3D" id="1.10.418.10">
    <property type="entry name" value="Calponin-like domain"/>
    <property type="match status" value="1"/>
</dbReference>
<dbReference type="SUPFAM" id="SSF47576">
    <property type="entry name" value="Calponin-homology domain, CH-domain"/>
    <property type="match status" value="1"/>
</dbReference>
<comment type="catalytic activity">
    <reaction evidence="11">
        <text>a very-long-chain acyl-CoA + malonyl-CoA + H(+) = a very-long-chain 3-oxoacyl-CoA + CO2 + CoA</text>
        <dbReference type="Rhea" id="RHEA:32727"/>
        <dbReference type="ChEBI" id="CHEBI:15378"/>
        <dbReference type="ChEBI" id="CHEBI:16526"/>
        <dbReference type="ChEBI" id="CHEBI:57287"/>
        <dbReference type="ChEBI" id="CHEBI:57384"/>
        <dbReference type="ChEBI" id="CHEBI:90725"/>
        <dbReference type="ChEBI" id="CHEBI:90736"/>
        <dbReference type="EC" id="2.3.1.199"/>
    </reaction>
</comment>
<dbReference type="SUPFAM" id="SSF54236">
    <property type="entry name" value="Ubiquitin-like"/>
    <property type="match status" value="1"/>
</dbReference>
<evidence type="ECO:0000256" key="7">
    <source>
        <dbReference type="ARBA" id="ARBA00022989"/>
    </source>
</evidence>
<evidence type="ECO:0000256" key="1">
    <source>
        <dbReference type="ARBA" id="ARBA00004141"/>
    </source>
</evidence>
<dbReference type="WBParaSite" id="jg2969">
    <property type="protein sequence ID" value="jg2969"/>
    <property type="gene ID" value="jg2969"/>
</dbReference>
<dbReference type="Gene3D" id="3.10.20.90">
    <property type="entry name" value="Phosphatidylinositol 3-kinase Catalytic Subunit, Chain A, domain 1"/>
    <property type="match status" value="1"/>
</dbReference>
<dbReference type="InterPro" id="IPR029071">
    <property type="entry name" value="Ubiquitin-like_domsf"/>
</dbReference>
<dbReference type="PROSITE" id="PS01188">
    <property type="entry name" value="ELO"/>
    <property type="match status" value="1"/>
</dbReference>
<protein>
    <recommendedName>
        <fullName evidence="11">Elongation of very long chain fatty acids protein</fullName>
        <ecNumber evidence="11">2.3.1.199</ecNumber>
    </recommendedName>
    <alternativeName>
        <fullName evidence="11">Very-long-chain 3-oxoacyl-CoA synthase</fullName>
    </alternativeName>
</protein>
<evidence type="ECO:0000256" key="4">
    <source>
        <dbReference type="ARBA" id="ARBA00022679"/>
    </source>
</evidence>
<dbReference type="Pfam" id="PF00307">
    <property type="entry name" value="CH"/>
    <property type="match status" value="1"/>
</dbReference>
<keyword evidence="14" id="KW-1185">Reference proteome</keyword>
<dbReference type="SMART" id="SM00033">
    <property type="entry name" value="CH"/>
    <property type="match status" value="1"/>
</dbReference>
<dbReference type="EC" id="2.3.1.199" evidence="11"/>